<keyword evidence="5" id="KW-0418">Kinase</keyword>
<dbReference type="GO" id="GO:0000155">
    <property type="term" value="F:phosphorelay sensor kinase activity"/>
    <property type="evidence" value="ECO:0007669"/>
    <property type="project" value="InterPro"/>
</dbReference>
<dbReference type="InterPro" id="IPR005467">
    <property type="entry name" value="His_kinase_dom"/>
</dbReference>
<keyword evidence="7" id="KW-0472">Membrane</keyword>
<feature type="transmembrane region" description="Helical" evidence="7">
    <location>
        <begin position="216"/>
        <end position="237"/>
    </location>
</feature>
<keyword evidence="4" id="KW-0808">Transferase</keyword>
<dbReference type="Pfam" id="PF00512">
    <property type="entry name" value="HisKA"/>
    <property type="match status" value="1"/>
</dbReference>
<evidence type="ECO:0000259" key="8">
    <source>
        <dbReference type="PROSITE" id="PS50109"/>
    </source>
</evidence>
<protein>
    <recommendedName>
        <fullName evidence="2">histidine kinase</fullName>
        <ecNumber evidence="2">2.7.13.3</ecNumber>
    </recommendedName>
</protein>
<dbReference type="SMART" id="SM00387">
    <property type="entry name" value="HATPase_c"/>
    <property type="match status" value="1"/>
</dbReference>
<dbReference type="Gene3D" id="1.10.287.130">
    <property type="match status" value="1"/>
</dbReference>
<dbReference type="STRING" id="354355.SAMN05660816_04268"/>
<keyword evidence="10" id="KW-1185">Reference proteome</keyword>
<dbReference type="EMBL" id="LVXG01000067">
    <property type="protein sequence ID" value="OQP40720.1"/>
    <property type="molecule type" value="Genomic_DNA"/>
</dbReference>
<dbReference type="EC" id="2.7.13.3" evidence="2"/>
<dbReference type="InterPro" id="IPR004358">
    <property type="entry name" value="Sig_transdc_His_kin-like_C"/>
</dbReference>
<dbReference type="SUPFAM" id="SSF47384">
    <property type="entry name" value="Homodimeric domain of signal transducing histidine kinase"/>
    <property type="match status" value="1"/>
</dbReference>
<evidence type="ECO:0000256" key="7">
    <source>
        <dbReference type="SAM" id="Phobius"/>
    </source>
</evidence>
<feature type="domain" description="Histidine kinase" evidence="8">
    <location>
        <begin position="258"/>
        <end position="478"/>
    </location>
</feature>
<keyword evidence="3" id="KW-0597">Phosphoprotein</keyword>
<comment type="caution">
    <text evidence="9">The sequence shown here is derived from an EMBL/GenBank/DDBJ whole genome shotgun (WGS) entry which is preliminary data.</text>
</comment>
<evidence type="ECO:0000313" key="9">
    <source>
        <dbReference type="EMBL" id="OQP40720.1"/>
    </source>
</evidence>
<dbReference type="PRINTS" id="PR00344">
    <property type="entry name" value="BCTRLSENSOR"/>
</dbReference>
<dbReference type="InterPro" id="IPR036097">
    <property type="entry name" value="HisK_dim/P_sf"/>
</dbReference>
<name>A0A1V9E3M1_9BACT</name>
<evidence type="ECO:0000256" key="6">
    <source>
        <dbReference type="ARBA" id="ARBA00023012"/>
    </source>
</evidence>
<dbReference type="OrthoDB" id="9804645at2"/>
<dbReference type="CDD" id="cd00075">
    <property type="entry name" value="HATPase"/>
    <property type="match status" value="1"/>
</dbReference>
<dbReference type="PROSITE" id="PS50109">
    <property type="entry name" value="HIS_KIN"/>
    <property type="match status" value="1"/>
</dbReference>
<gene>
    <name evidence="9" type="ORF">A4H97_13945</name>
</gene>
<dbReference type="AlphaFoldDB" id="A0A1V9E3M1"/>
<evidence type="ECO:0000256" key="1">
    <source>
        <dbReference type="ARBA" id="ARBA00000085"/>
    </source>
</evidence>
<evidence type="ECO:0000256" key="4">
    <source>
        <dbReference type="ARBA" id="ARBA00022679"/>
    </source>
</evidence>
<dbReference type="SUPFAM" id="SSF55874">
    <property type="entry name" value="ATPase domain of HSP90 chaperone/DNA topoisomerase II/histidine kinase"/>
    <property type="match status" value="1"/>
</dbReference>
<dbReference type="InterPro" id="IPR050736">
    <property type="entry name" value="Sensor_HK_Regulatory"/>
</dbReference>
<comment type="catalytic activity">
    <reaction evidence="1">
        <text>ATP + protein L-histidine = ADP + protein N-phospho-L-histidine.</text>
        <dbReference type="EC" id="2.7.13.3"/>
    </reaction>
</comment>
<dbReference type="PANTHER" id="PTHR43711:SF26">
    <property type="entry name" value="SENSOR HISTIDINE KINASE RCSC"/>
    <property type="match status" value="1"/>
</dbReference>
<evidence type="ECO:0000256" key="2">
    <source>
        <dbReference type="ARBA" id="ARBA00012438"/>
    </source>
</evidence>
<dbReference type="CDD" id="cd00082">
    <property type="entry name" value="HisKA"/>
    <property type="match status" value="1"/>
</dbReference>
<accession>A0A1V9E3M1</accession>
<keyword evidence="7" id="KW-0812">Transmembrane</keyword>
<dbReference type="InterPro" id="IPR003661">
    <property type="entry name" value="HisK_dim/P_dom"/>
</dbReference>
<dbReference type="InterPro" id="IPR036890">
    <property type="entry name" value="HATPase_C_sf"/>
</dbReference>
<dbReference type="RefSeq" id="WP_081203692.1">
    <property type="nucleotide sequence ID" value="NZ_FOCZ01000007.1"/>
</dbReference>
<keyword evidence="6" id="KW-0902">Two-component regulatory system</keyword>
<evidence type="ECO:0000256" key="3">
    <source>
        <dbReference type="ARBA" id="ARBA00022553"/>
    </source>
</evidence>
<reference evidence="10" key="1">
    <citation type="submission" date="2016-04" db="EMBL/GenBank/DDBJ databases">
        <authorList>
            <person name="Chen L."/>
            <person name="Zhuang W."/>
            <person name="Wang G."/>
        </authorList>
    </citation>
    <scope>NUCLEOTIDE SEQUENCE [LARGE SCALE GENOMIC DNA]</scope>
    <source>
        <strain evidence="10">17621</strain>
    </source>
</reference>
<organism evidence="9 10">
    <name type="scientific">Niastella yeongjuensis</name>
    <dbReference type="NCBI Taxonomy" id="354355"/>
    <lineage>
        <taxon>Bacteria</taxon>
        <taxon>Pseudomonadati</taxon>
        <taxon>Bacteroidota</taxon>
        <taxon>Chitinophagia</taxon>
        <taxon>Chitinophagales</taxon>
        <taxon>Chitinophagaceae</taxon>
        <taxon>Niastella</taxon>
    </lineage>
</organism>
<dbReference type="Proteomes" id="UP000192610">
    <property type="component" value="Unassembled WGS sequence"/>
</dbReference>
<evidence type="ECO:0000313" key="10">
    <source>
        <dbReference type="Proteomes" id="UP000192610"/>
    </source>
</evidence>
<evidence type="ECO:0000256" key="5">
    <source>
        <dbReference type="ARBA" id="ARBA00022777"/>
    </source>
</evidence>
<feature type="transmembrane region" description="Helical" evidence="7">
    <location>
        <begin position="7"/>
        <end position="28"/>
    </location>
</feature>
<dbReference type="Pfam" id="PF02518">
    <property type="entry name" value="HATPase_c"/>
    <property type="match status" value="1"/>
</dbReference>
<dbReference type="PANTHER" id="PTHR43711">
    <property type="entry name" value="TWO-COMPONENT HISTIDINE KINASE"/>
    <property type="match status" value="1"/>
</dbReference>
<dbReference type="Gene3D" id="3.30.565.10">
    <property type="entry name" value="Histidine kinase-like ATPase, C-terminal domain"/>
    <property type="match status" value="1"/>
</dbReference>
<keyword evidence="7" id="KW-1133">Transmembrane helix</keyword>
<sequence length="483" mass="55348">MKYTTSLHRIIAIASALTLTCVQFFLLYNTYELKNNHYLFAEKRIITDEYLGAIKNDKVMPGGANILDNHIMGNLPRLEALYKMDKQAFNKLGQRVCDSAFRDLRKANNIDSLMEAIMQRNHLDRKLRYASTIEFIEIAFRRDQYVPLYHQNGHNEWIDPQIQTKAGIRIAGTLDNLEPNTLARHVTVSSSTDNSYSISFSLYVDTYDRKQTILRLMMPTFLLSLLSVGGVVILNFVTFRNWIRQKKLSEMKSDFINSITHEFHTPLSAIIVANRTMQNDKILSNKDSLLPLTEVVQRQAERLKTLISQTLGITTMNKLSLHVERSSVHHLLEELLLDYRLNATESESEVTLTLNKNATRDVVLLDPFWFTTIILNIFDNAVKYNTRESKHIIVTTSSDKKALHIKIADNGIGINKEIRKHIFDKFYRGGSGVHNRVKGLGLGLFYVNRAIDSHKWKLDLQSEEGTGSTFTISIPVLEQKTLL</sequence>
<proteinExistence type="predicted"/>
<dbReference type="SMART" id="SM00388">
    <property type="entry name" value="HisKA"/>
    <property type="match status" value="1"/>
</dbReference>
<dbReference type="InterPro" id="IPR003594">
    <property type="entry name" value="HATPase_dom"/>
</dbReference>